<dbReference type="InterPro" id="IPR001437">
    <property type="entry name" value="Tscrpt_elong_fac_GreA/B_C"/>
</dbReference>
<dbReference type="EMBL" id="PFSK01000024">
    <property type="protein sequence ID" value="PJC22709.1"/>
    <property type="molecule type" value="Genomic_DNA"/>
</dbReference>
<dbReference type="SUPFAM" id="SSF46557">
    <property type="entry name" value="GreA transcript cleavage protein, N-terminal domain"/>
    <property type="match status" value="1"/>
</dbReference>
<organism evidence="12 13">
    <name type="scientific">candidate division WWE3 bacterium CG_4_9_14_0_2_um_filter_48_10</name>
    <dbReference type="NCBI Taxonomy" id="1975078"/>
    <lineage>
        <taxon>Bacteria</taxon>
        <taxon>Katanobacteria</taxon>
    </lineage>
</organism>
<accession>A0A2M8EIY1</accession>
<protein>
    <recommendedName>
        <fullName evidence="2 8">Transcription elongation factor GreA</fullName>
    </recommendedName>
    <alternativeName>
        <fullName evidence="7 8">Transcript cleavage factor GreA</fullName>
    </alternativeName>
</protein>
<gene>
    <name evidence="8" type="primary">greA</name>
    <name evidence="12" type="ORF">CO059_01910</name>
</gene>
<dbReference type="InterPro" id="IPR022691">
    <property type="entry name" value="Tscrpt_elong_fac_GreA/B_N"/>
</dbReference>
<dbReference type="SUPFAM" id="SSF54534">
    <property type="entry name" value="FKBP-like"/>
    <property type="match status" value="1"/>
</dbReference>
<dbReference type="InterPro" id="IPR036805">
    <property type="entry name" value="Tscrpt_elong_fac_GreA/B_N_sf"/>
</dbReference>
<feature type="domain" description="Transcription elongation factor GreA/GreB N-terminal" evidence="11">
    <location>
        <begin position="7"/>
        <end position="76"/>
    </location>
</feature>
<evidence type="ECO:0000256" key="2">
    <source>
        <dbReference type="ARBA" id="ARBA00013729"/>
    </source>
</evidence>
<dbReference type="InterPro" id="IPR036953">
    <property type="entry name" value="GreA/GreB_C_sf"/>
</dbReference>
<keyword evidence="3 8" id="KW-0805">Transcription regulation</keyword>
<comment type="caution">
    <text evidence="12">The sequence shown here is derived from an EMBL/GenBank/DDBJ whole genome shotgun (WGS) entry which is preliminary data.</text>
</comment>
<evidence type="ECO:0000259" key="11">
    <source>
        <dbReference type="Pfam" id="PF03449"/>
    </source>
</evidence>
<dbReference type="GO" id="GO:0032784">
    <property type="term" value="P:regulation of DNA-templated transcription elongation"/>
    <property type="evidence" value="ECO:0007669"/>
    <property type="project" value="UniProtKB-UniRule"/>
</dbReference>
<keyword evidence="4 8" id="KW-0238">DNA-binding</keyword>
<dbReference type="FunFam" id="1.10.287.180:FF:000001">
    <property type="entry name" value="Transcription elongation factor GreA"/>
    <property type="match status" value="1"/>
</dbReference>
<dbReference type="GO" id="GO:0003677">
    <property type="term" value="F:DNA binding"/>
    <property type="evidence" value="ECO:0007669"/>
    <property type="project" value="UniProtKB-UniRule"/>
</dbReference>
<evidence type="ECO:0000256" key="1">
    <source>
        <dbReference type="ARBA" id="ARBA00008213"/>
    </source>
</evidence>
<dbReference type="Gene3D" id="1.10.287.180">
    <property type="entry name" value="Transcription elongation factor, GreA/GreB, N-terminal domain"/>
    <property type="match status" value="1"/>
</dbReference>
<evidence type="ECO:0000259" key="10">
    <source>
        <dbReference type="Pfam" id="PF01272"/>
    </source>
</evidence>
<evidence type="ECO:0000256" key="6">
    <source>
        <dbReference type="ARBA" id="ARBA00024916"/>
    </source>
</evidence>
<dbReference type="Pfam" id="PF03449">
    <property type="entry name" value="GreA_GreB_N"/>
    <property type="match status" value="1"/>
</dbReference>
<feature type="domain" description="Transcription elongation factor GreA/GreB C-terminal" evidence="10">
    <location>
        <begin position="82"/>
        <end position="153"/>
    </location>
</feature>
<keyword evidence="12" id="KW-0251">Elongation factor</keyword>
<comment type="similarity">
    <text evidence="1 8 9">Belongs to the GreA/GreB family.</text>
</comment>
<evidence type="ECO:0000256" key="3">
    <source>
        <dbReference type="ARBA" id="ARBA00023015"/>
    </source>
</evidence>
<dbReference type="NCBIfam" id="NF001263">
    <property type="entry name" value="PRK00226.1-4"/>
    <property type="match status" value="1"/>
</dbReference>
<dbReference type="InterPro" id="IPR028624">
    <property type="entry name" value="Tscrpt_elong_fac_GreA/B"/>
</dbReference>
<dbReference type="GO" id="GO:0003746">
    <property type="term" value="F:translation elongation factor activity"/>
    <property type="evidence" value="ECO:0007669"/>
    <property type="project" value="UniProtKB-KW"/>
</dbReference>
<evidence type="ECO:0000256" key="5">
    <source>
        <dbReference type="ARBA" id="ARBA00023163"/>
    </source>
</evidence>
<dbReference type="AlphaFoldDB" id="A0A2M8EIY1"/>
<evidence type="ECO:0000256" key="9">
    <source>
        <dbReference type="RuleBase" id="RU000556"/>
    </source>
</evidence>
<dbReference type="Proteomes" id="UP000228781">
    <property type="component" value="Unassembled WGS sequence"/>
</dbReference>
<comment type="function">
    <text evidence="6 8 9">Necessary for efficient RNA polymerase transcription elongation past template-encoded arresting sites. The arresting sites in DNA have the property of trapping a certain fraction of elongating RNA polymerases that pass through, resulting in locked ternary complexes. Cleavage of the nascent transcript by cleavage factors such as GreA or GreB allows the resumption of elongation from the new 3'terminus. GreA releases sequences of 2 to 3 nucleotides.</text>
</comment>
<dbReference type="Gene3D" id="3.10.50.30">
    <property type="entry name" value="Transcription elongation factor, GreA/GreB, C-terminal domain"/>
    <property type="match status" value="1"/>
</dbReference>
<dbReference type="NCBIfam" id="TIGR01462">
    <property type="entry name" value="greA"/>
    <property type="match status" value="1"/>
</dbReference>
<evidence type="ECO:0000313" key="13">
    <source>
        <dbReference type="Proteomes" id="UP000228781"/>
    </source>
</evidence>
<name>A0A2M8EIY1_UNCKA</name>
<reference evidence="13" key="1">
    <citation type="submission" date="2017-09" db="EMBL/GenBank/DDBJ databases">
        <title>Depth-based differentiation of microbial function through sediment-hosted aquifers and enrichment of novel symbionts in the deep terrestrial subsurface.</title>
        <authorList>
            <person name="Probst A.J."/>
            <person name="Ladd B."/>
            <person name="Jarett J.K."/>
            <person name="Geller-Mcgrath D.E."/>
            <person name="Sieber C.M.K."/>
            <person name="Emerson J.B."/>
            <person name="Anantharaman K."/>
            <person name="Thomas B.C."/>
            <person name="Malmstrom R."/>
            <person name="Stieglmeier M."/>
            <person name="Klingl A."/>
            <person name="Woyke T."/>
            <person name="Ryan C.M."/>
            <person name="Banfield J.F."/>
        </authorList>
    </citation>
    <scope>NUCLEOTIDE SEQUENCE [LARGE SCALE GENOMIC DNA]</scope>
</reference>
<dbReference type="InterPro" id="IPR023459">
    <property type="entry name" value="Tscrpt_elong_fac_GreA/B_fam"/>
</dbReference>
<evidence type="ECO:0000256" key="7">
    <source>
        <dbReference type="ARBA" id="ARBA00030776"/>
    </source>
</evidence>
<sequence>MTEEKIFVTQEGLENLKEEYDNLVNVRRKEVAEKLQKAREFGDVSENAAYDAARTEQSFIEGRIEELDELLKKVEVVEGAKTGIIAIGSRVKVHLDGNEHEFYIVGTTEADPGNGRISHKSPLGQSLLGKKVGDKVEVEAPVGKLVYHILEIK</sequence>
<dbReference type="GO" id="GO:0070063">
    <property type="term" value="F:RNA polymerase binding"/>
    <property type="evidence" value="ECO:0007669"/>
    <property type="project" value="InterPro"/>
</dbReference>
<keyword evidence="5 8" id="KW-0804">Transcription</keyword>
<dbReference type="InterPro" id="IPR006359">
    <property type="entry name" value="Tscrpt_elong_fac_GreA"/>
</dbReference>
<dbReference type="HAMAP" id="MF_00105">
    <property type="entry name" value="GreA_GreB"/>
    <property type="match status" value="1"/>
</dbReference>
<keyword evidence="12" id="KW-0648">Protein biosynthesis</keyword>
<dbReference type="InterPro" id="IPR018151">
    <property type="entry name" value="TF_GreA/GreB_CS"/>
</dbReference>
<proteinExistence type="inferred from homology"/>
<dbReference type="PROSITE" id="PS00830">
    <property type="entry name" value="GREAB_2"/>
    <property type="match status" value="1"/>
</dbReference>
<dbReference type="GO" id="GO:0006354">
    <property type="term" value="P:DNA-templated transcription elongation"/>
    <property type="evidence" value="ECO:0007669"/>
    <property type="project" value="TreeGrafter"/>
</dbReference>
<dbReference type="FunFam" id="3.10.50.30:FF:000001">
    <property type="entry name" value="Transcription elongation factor GreA"/>
    <property type="match status" value="1"/>
</dbReference>
<dbReference type="Pfam" id="PF01272">
    <property type="entry name" value="GreA_GreB"/>
    <property type="match status" value="1"/>
</dbReference>
<dbReference type="PANTHER" id="PTHR30437">
    <property type="entry name" value="TRANSCRIPTION ELONGATION FACTOR GREA"/>
    <property type="match status" value="1"/>
</dbReference>
<evidence type="ECO:0000313" key="12">
    <source>
        <dbReference type="EMBL" id="PJC22709.1"/>
    </source>
</evidence>
<evidence type="ECO:0000256" key="4">
    <source>
        <dbReference type="ARBA" id="ARBA00023125"/>
    </source>
</evidence>
<dbReference type="PANTHER" id="PTHR30437:SF4">
    <property type="entry name" value="TRANSCRIPTION ELONGATION FACTOR GREA"/>
    <property type="match status" value="1"/>
</dbReference>
<evidence type="ECO:0000256" key="8">
    <source>
        <dbReference type="HAMAP-Rule" id="MF_00105"/>
    </source>
</evidence>
<dbReference type="PIRSF" id="PIRSF006092">
    <property type="entry name" value="GreA_GreB"/>
    <property type="match status" value="1"/>
</dbReference>